<sequence length="160" mass="17933">MSTWNIEPTAVDQPDVLGLLREYTDEMASRYYGRPATDAEVDEAIAEDPNAGLHPPTGVFLVVREQAELAGCAGIRELEPGIAELKRMYIRPQVRGRGAAARLLAEVEQHAQRLGYRAIRLDTRSDLVEARRLYAKHGYQEIPAFNNGPYAEHWFEKALG</sequence>
<protein>
    <submittedName>
        <fullName evidence="5">Acetyltransferase (GNAT) family protein</fullName>
    </submittedName>
</protein>
<evidence type="ECO:0000313" key="6">
    <source>
        <dbReference type="Proteomes" id="UP000199398"/>
    </source>
</evidence>
<dbReference type="SUPFAM" id="SSF55729">
    <property type="entry name" value="Acyl-CoA N-acyltransferases (Nat)"/>
    <property type="match status" value="1"/>
</dbReference>
<name>A0A1I4W5B9_9PSEU</name>
<evidence type="ECO:0000256" key="2">
    <source>
        <dbReference type="ARBA" id="ARBA00023315"/>
    </source>
</evidence>
<feature type="domain" description="N-acetyltransferase" evidence="3">
    <location>
        <begin position="1"/>
        <end position="156"/>
    </location>
</feature>
<evidence type="ECO:0000313" key="7">
    <source>
        <dbReference type="Proteomes" id="UP000270697"/>
    </source>
</evidence>
<dbReference type="EMBL" id="RBXX01000002">
    <property type="protein sequence ID" value="RKT87055.1"/>
    <property type="molecule type" value="Genomic_DNA"/>
</dbReference>
<reference evidence="4 7" key="2">
    <citation type="submission" date="2018-10" db="EMBL/GenBank/DDBJ databases">
        <title>Sequencing the genomes of 1000 actinobacteria strains.</title>
        <authorList>
            <person name="Klenk H.-P."/>
        </authorList>
    </citation>
    <scope>NUCLEOTIDE SEQUENCE [LARGE SCALE GENOMIC DNA]</scope>
    <source>
        <strain evidence="4 7">DSM 45119</strain>
    </source>
</reference>
<dbReference type="STRING" id="455193.SAMN05421805_102545"/>
<dbReference type="PANTHER" id="PTHR43877">
    <property type="entry name" value="AMINOALKYLPHOSPHONATE N-ACETYLTRANSFERASE-RELATED-RELATED"/>
    <property type="match status" value="1"/>
</dbReference>
<dbReference type="Proteomes" id="UP000270697">
    <property type="component" value="Unassembled WGS sequence"/>
</dbReference>
<evidence type="ECO:0000259" key="3">
    <source>
        <dbReference type="PROSITE" id="PS51186"/>
    </source>
</evidence>
<dbReference type="InterPro" id="IPR016181">
    <property type="entry name" value="Acyl_CoA_acyltransferase"/>
</dbReference>
<dbReference type="InterPro" id="IPR000182">
    <property type="entry name" value="GNAT_dom"/>
</dbReference>
<organism evidence="5 6">
    <name type="scientific">Saccharopolyspora antimicrobica</name>
    <dbReference type="NCBI Taxonomy" id="455193"/>
    <lineage>
        <taxon>Bacteria</taxon>
        <taxon>Bacillati</taxon>
        <taxon>Actinomycetota</taxon>
        <taxon>Actinomycetes</taxon>
        <taxon>Pseudonocardiales</taxon>
        <taxon>Pseudonocardiaceae</taxon>
        <taxon>Saccharopolyspora</taxon>
    </lineage>
</organism>
<evidence type="ECO:0000313" key="4">
    <source>
        <dbReference type="EMBL" id="RKT87055.1"/>
    </source>
</evidence>
<keyword evidence="7" id="KW-1185">Reference proteome</keyword>
<dbReference type="PANTHER" id="PTHR43877:SF2">
    <property type="entry name" value="AMINOALKYLPHOSPHONATE N-ACETYLTRANSFERASE-RELATED"/>
    <property type="match status" value="1"/>
</dbReference>
<proteinExistence type="predicted"/>
<accession>A0A1I4W5B9</accession>
<dbReference type="Gene3D" id="3.40.630.30">
    <property type="match status" value="1"/>
</dbReference>
<reference evidence="5 6" key="1">
    <citation type="submission" date="2016-10" db="EMBL/GenBank/DDBJ databases">
        <authorList>
            <person name="de Groot N.N."/>
        </authorList>
    </citation>
    <scope>NUCLEOTIDE SEQUENCE [LARGE SCALE GENOMIC DNA]</scope>
    <source>
        <strain evidence="5 6">CPCC 201259</strain>
    </source>
</reference>
<dbReference type="CDD" id="cd04301">
    <property type="entry name" value="NAT_SF"/>
    <property type="match status" value="1"/>
</dbReference>
<keyword evidence="2" id="KW-0012">Acyltransferase</keyword>
<evidence type="ECO:0000313" key="5">
    <source>
        <dbReference type="EMBL" id="SFN08652.1"/>
    </source>
</evidence>
<evidence type="ECO:0000256" key="1">
    <source>
        <dbReference type="ARBA" id="ARBA00022679"/>
    </source>
</evidence>
<dbReference type="GO" id="GO:0016747">
    <property type="term" value="F:acyltransferase activity, transferring groups other than amino-acyl groups"/>
    <property type="evidence" value="ECO:0007669"/>
    <property type="project" value="InterPro"/>
</dbReference>
<dbReference type="InterPro" id="IPR050832">
    <property type="entry name" value="Bact_Acetyltransf"/>
</dbReference>
<dbReference type="RefSeq" id="WP_246025558.1">
    <property type="nucleotide sequence ID" value="NZ_FOUP01000002.1"/>
</dbReference>
<dbReference type="EMBL" id="FOUP01000002">
    <property type="protein sequence ID" value="SFN08652.1"/>
    <property type="molecule type" value="Genomic_DNA"/>
</dbReference>
<dbReference type="Pfam" id="PF00583">
    <property type="entry name" value="Acetyltransf_1"/>
    <property type="match status" value="1"/>
</dbReference>
<dbReference type="Proteomes" id="UP000199398">
    <property type="component" value="Unassembled WGS sequence"/>
</dbReference>
<gene>
    <name evidence="4" type="ORF">ATL45_5440</name>
    <name evidence="5" type="ORF">SAMN05421805_102545</name>
</gene>
<keyword evidence="1 5" id="KW-0808">Transferase</keyword>
<dbReference type="AlphaFoldDB" id="A0A1I4W5B9"/>
<dbReference type="PROSITE" id="PS51186">
    <property type="entry name" value="GNAT"/>
    <property type="match status" value="1"/>
</dbReference>